<feature type="compositionally biased region" description="Low complexity" evidence="1">
    <location>
        <begin position="264"/>
        <end position="277"/>
    </location>
</feature>
<evidence type="ECO:0000256" key="1">
    <source>
        <dbReference type="SAM" id="MobiDB-lite"/>
    </source>
</evidence>
<dbReference type="EMBL" id="CAJNIZ010009224">
    <property type="protein sequence ID" value="CAE7278074.1"/>
    <property type="molecule type" value="Genomic_DNA"/>
</dbReference>
<feature type="compositionally biased region" description="Gly residues" evidence="1">
    <location>
        <begin position="293"/>
        <end position="303"/>
    </location>
</feature>
<dbReference type="AlphaFoldDB" id="A0A812MY92"/>
<accession>A0A812MY92</accession>
<feature type="compositionally biased region" description="Low complexity" evidence="1">
    <location>
        <begin position="10"/>
        <end position="20"/>
    </location>
</feature>
<name>A0A812MY92_SYMPI</name>
<feature type="compositionally biased region" description="Acidic residues" evidence="1">
    <location>
        <begin position="317"/>
        <end position="327"/>
    </location>
</feature>
<evidence type="ECO:0000313" key="3">
    <source>
        <dbReference type="Proteomes" id="UP000649617"/>
    </source>
</evidence>
<keyword evidence="3" id="KW-1185">Reference proteome</keyword>
<dbReference type="OrthoDB" id="435584at2759"/>
<dbReference type="Proteomes" id="UP000649617">
    <property type="component" value="Unassembled WGS sequence"/>
</dbReference>
<feature type="region of interest" description="Disordered" evidence="1">
    <location>
        <begin position="195"/>
        <end position="327"/>
    </location>
</feature>
<protein>
    <submittedName>
        <fullName evidence="2">Uncharacterized protein</fullName>
    </submittedName>
</protein>
<feature type="compositionally biased region" description="Basic and acidic residues" evidence="1">
    <location>
        <begin position="212"/>
        <end position="221"/>
    </location>
</feature>
<gene>
    <name evidence="2" type="ORF">SPIL2461_LOCUS6224</name>
</gene>
<feature type="region of interest" description="Disordered" evidence="1">
    <location>
        <begin position="1"/>
        <end position="38"/>
    </location>
</feature>
<proteinExistence type="predicted"/>
<reference evidence="2" key="1">
    <citation type="submission" date="2021-02" db="EMBL/GenBank/DDBJ databases">
        <authorList>
            <person name="Dougan E. K."/>
            <person name="Rhodes N."/>
            <person name="Thang M."/>
            <person name="Chan C."/>
        </authorList>
    </citation>
    <scope>NUCLEOTIDE SEQUENCE</scope>
</reference>
<sequence>MAVDCTPTISFSGESRSSSSFLHERPLSSAKGRADGRHVRHQAELMGITPGTSLLAQQTGHSRWISEDDGEEGLDEEVEVEVEVEEMIEEVPTEQIDASPPEFQREPFIVRRRAEIALRDLACKAICRIKKGLRKPGAQIDGKPFIPQDWDQVFKPHLGSYIRFLLSRPDQFRVLQGSGPGRYAVEDVTGSKTVVAPSPEELASKGGKGGFKGKDKGKSLDPARGGKGAYKGKAKTKTADLGKSRKGWLESNAKAPLPVKAASKNGPAPKATPKAPAGGKGQDPIAHANSSSGGKGKSGGRLGGKFSLKGGLAPVEDAGEDALPEEEEVIVPKKRGFLISSLLSTKRRFATDLDDVEQS</sequence>
<comment type="caution">
    <text evidence="2">The sequence shown here is derived from an EMBL/GenBank/DDBJ whole genome shotgun (WGS) entry which is preliminary data.</text>
</comment>
<organism evidence="2 3">
    <name type="scientific">Symbiodinium pilosum</name>
    <name type="common">Dinoflagellate</name>
    <dbReference type="NCBI Taxonomy" id="2952"/>
    <lineage>
        <taxon>Eukaryota</taxon>
        <taxon>Sar</taxon>
        <taxon>Alveolata</taxon>
        <taxon>Dinophyceae</taxon>
        <taxon>Suessiales</taxon>
        <taxon>Symbiodiniaceae</taxon>
        <taxon>Symbiodinium</taxon>
    </lineage>
</organism>
<evidence type="ECO:0000313" key="2">
    <source>
        <dbReference type="EMBL" id="CAE7278074.1"/>
    </source>
</evidence>
<feature type="compositionally biased region" description="Basic and acidic residues" evidence="1">
    <location>
        <begin position="22"/>
        <end position="38"/>
    </location>
</feature>